<feature type="compositionally biased region" description="Basic and acidic residues" evidence="1">
    <location>
        <begin position="17"/>
        <end position="38"/>
    </location>
</feature>
<name>A0A081NAC5_9GAMM</name>
<dbReference type="SMART" id="SM00194">
    <property type="entry name" value="PTPc"/>
    <property type="match status" value="1"/>
</dbReference>
<comment type="caution">
    <text evidence="4">The sequence shown here is derived from an EMBL/GenBank/DDBJ whole genome shotgun (WGS) entry which is preliminary data.</text>
</comment>
<feature type="compositionally biased region" description="Polar residues" evidence="1">
    <location>
        <begin position="92"/>
        <end position="105"/>
    </location>
</feature>
<dbReference type="PANTHER" id="PTHR19134">
    <property type="entry name" value="RECEPTOR-TYPE TYROSINE-PROTEIN PHOSPHATASE"/>
    <property type="match status" value="1"/>
</dbReference>
<feature type="domain" description="Tyrosine-protein phosphatase" evidence="2">
    <location>
        <begin position="396"/>
        <end position="603"/>
    </location>
</feature>
<dbReference type="PRINTS" id="PR00700">
    <property type="entry name" value="PRTYPHPHTASE"/>
</dbReference>
<dbReference type="EMBL" id="JOKG01000001">
    <property type="protein sequence ID" value="KEQ15398.1"/>
    <property type="molecule type" value="Genomic_DNA"/>
</dbReference>
<keyword evidence="5" id="KW-1185">Reference proteome</keyword>
<feature type="region of interest" description="Disordered" evidence="1">
    <location>
        <begin position="68"/>
        <end position="168"/>
    </location>
</feature>
<dbReference type="InterPro" id="IPR003595">
    <property type="entry name" value="Tyr_Pase_cat"/>
</dbReference>
<evidence type="ECO:0000259" key="2">
    <source>
        <dbReference type="PROSITE" id="PS50055"/>
    </source>
</evidence>
<dbReference type="Pfam" id="PF00102">
    <property type="entry name" value="Y_phosphatase"/>
    <property type="match status" value="1"/>
</dbReference>
<dbReference type="PANTHER" id="PTHR19134:SF449">
    <property type="entry name" value="TYROSINE-PROTEIN PHOSPHATASE 1"/>
    <property type="match status" value="1"/>
</dbReference>
<sequence>MKGIDPNSSNVSTQYPKQEKPAKAEETREVKIGDKEAKLSTPKKWLNRLISVLSTPSEWGRSIKAKLKTISPFRHTPQPKDQPPKAEGTPLQERSVTTVNGSETPSVRRGPLPAPPVSERPALKPKPRTSNGPALPPRSSNPDSPALKPRPSGSNQPQPRKPVPEVMPQPKSLVEFGTHFAKGDYFDQTGNINKNLVKVHLGRLSKEQLRPVKSNDAFKSLPLKSKTLVQEVYAEKKVTEEIAKISDGSPEERQEKLQNLRERLGVLYTNKETGQPAETSRLLVKEFDRQLLTEKYSAAYDAKTELDPKLQDNFPDDKELKENLTEENKQILRNYARLKLDSQDITEALTARADRTQRFQSEAVPKFRDIVCDKDSCAAEPNHLYHCNTVETPSGTYVAAQGCVEETEANFISMLAYQKSAISVSLVSKEELDAPKITPDNPIGKKSNKRTTSAGPRNVGEEKTYNNVTVKLENQFWLDDGNIRVDVLKLDGEQHFRVYDTGWEDHTSGNPSRLAALSVLIEQLRQDPSVADRKDNPTIVNCNAGIGRTGTLITLNSSTREYLEHGQVTSNVDDVILKARETRKSFVQTAGQHNTLKALHQDLPSVLNPLLNAAGLEVPEVVHEAVADNEADVYENLRLSPSDSEEAAEAESIASSQHQTSGTVSTAKQFMERFTSGEYNHENFWDAVSQDISTIHNSTQLRILTSEISNFAKDYPEYEEAAMEVQKIVDQQMESIAEPGSVVDSINKPPIQVR</sequence>
<feature type="compositionally biased region" description="Polar residues" evidence="1">
    <location>
        <begin position="1"/>
        <end position="16"/>
    </location>
</feature>
<dbReference type="PROSITE" id="PS50055">
    <property type="entry name" value="TYR_PHOSPHATASE_PTP"/>
    <property type="match status" value="1"/>
</dbReference>
<dbReference type="SMART" id="SM00404">
    <property type="entry name" value="PTPc_motif"/>
    <property type="match status" value="1"/>
</dbReference>
<dbReference type="PROSITE" id="PS50056">
    <property type="entry name" value="TYR_PHOSPHATASE_2"/>
    <property type="match status" value="1"/>
</dbReference>
<dbReference type="InterPro" id="IPR029021">
    <property type="entry name" value="Prot-tyrosine_phosphatase-like"/>
</dbReference>
<feature type="region of interest" description="Disordered" evidence="1">
    <location>
        <begin position="1"/>
        <end position="43"/>
    </location>
</feature>
<evidence type="ECO:0000256" key="1">
    <source>
        <dbReference type="SAM" id="MobiDB-lite"/>
    </source>
</evidence>
<evidence type="ECO:0008006" key="6">
    <source>
        <dbReference type="Google" id="ProtNLM"/>
    </source>
</evidence>
<gene>
    <name evidence="4" type="ORF">GZ77_01755</name>
</gene>
<proteinExistence type="predicted"/>
<dbReference type="GO" id="GO:0004725">
    <property type="term" value="F:protein tyrosine phosphatase activity"/>
    <property type="evidence" value="ECO:0007669"/>
    <property type="project" value="InterPro"/>
</dbReference>
<feature type="region of interest" description="Disordered" evidence="1">
    <location>
        <begin position="435"/>
        <end position="460"/>
    </location>
</feature>
<evidence type="ECO:0000313" key="4">
    <source>
        <dbReference type="EMBL" id="KEQ15398.1"/>
    </source>
</evidence>
<dbReference type="AlphaFoldDB" id="A0A081NAC5"/>
<dbReference type="Gene3D" id="3.90.190.10">
    <property type="entry name" value="Protein tyrosine phosphatase superfamily"/>
    <property type="match status" value="1"/>
</dbReference>
<reference evidence="4 5" key="1">
    <citation type="submission" date="2014-06" db="EMBL/GenBank/DDBJ databases">
        <title>Whole Genome Sequences of Three Symbiotic Endozoicomonas Bacteria.</title>
        <authorList>
            <person name="Neave M.J."/>
            <person name="Apprill A."/>
            <person name="Voolstra C.R."/>
        </authorList>
    </citation>
    <scope>NUCLEOTIDE SEQUENCE [LARGE SCALE GENOMIC DNA]</scope>
    <source>
        <strain evidence="4 5">LMG 24815</strain>
    </source>
</reference>
<organism evidence="4 5">
    <name type="scientific">Endozoicomonas montiporae</name>
    <dbReference type="NCBI Taxonomy" id="1027273"/>
    <lineage>
        <taxon>Bacteria</taxon>
        <taxon>Pseudomonadati</taxon>
        <taxon>Pseudomonadota</taxon>
        <taxon>Gammaproteobacteria</taxon>
        <taxon>Oceanospirillales</taxon>
        <taxon>Endozoicomonadaceae</taxon>
        <taxon>Endozoicomonas</taxon>
    </lineage>
</organism>
<protein>
    <recommendedName>
        <fullName evidence="6">Tyrosine specific protein phosphatases domain-containing protein</fullName>
    </recommendedName>
</protein>
<feature type="region of interest" description="Disordered" evidence="1">
    <location>
        <begin position="641"/>
        <end position="665"/>
    </location>
</feature>
<dbReference type="InterPro" id="IPR000242">
    <property type="entry name" value="PTP_cat"/>
</dbReference>
<dbReference type="SUPFAM" id="SSF52799">
    <property type="entry name" value="(Phosphotyrosine protein) phosphatases II"/>
    <property type="match status" value="1"/>
</dbReference>
<dbReference type="InterPro" id="IPR000387">
    <property type="entry name" value="Tyr_Pase_dom"/>
</dbReference>
<dbReference type="Proteomes" id="UP000028006">
    <property type="component" value="Unassembled WGS sequence"/>
</dbReference>
<evidence type="ECO:0000259" key="3">
    <source>
        <dbReference type="PROSITE" id="PS50056"/>
    </source>
</evidence>
<feature type="compositionally biased region" description="Polar residues" evidence="1">
    <location>
        <begin position="128"/>
        <end position="143"/>
    </location>
</feature>
<dbReference type="RefSeq" id="WP_034872656.1">
    <property type="nucleotide sequence ID" value="NZ_JOKG01000001.1"/>
</dbReference>
<feature type="domain" description="Tyrosine specific protein phosphatases" evidence="3">
    <location>
        <begin position="515"/>
        <end position="594"/>
    </location>
</feature>
<accession>A0A081NAC5</accession>
<evidence type="ECO:0000313" key="5">
    <source>
        <dbReference type="Proteomes" id="UP000028006"/>
    </source>
</evidence>
<dbReference type="InterPro" id="IPR050348">
    <property type="entry name" value="Protein-Tyr_Phosphatase"/>
</dbReference>